<evidence type="ECO:0000256" key="1">
    <source>
        <dbReference type="ARBA" id="ARBA00022690"/>
    </source>
</evidence>
<dbReference type="InterPro" id="IPR052624">
    <property type="entry name" value="CRIM1"/>
</dbReference>
<feature type="domain" description="Antistasin-like" evidence="9">
    <location>
        <begin position="317"/>
        <end position="343"/>
    </location>
</feature>
<feature type="domain" description="VWFC" evidence="8">
    <location>
        <begin position="378"/>
        <end position="436"/>
    </location>
</feature>
<dbReference type="SUPFAM" id="SSF57262">
    <property type="entry name" value="Leech antihemostatic proteins"/>
    <property type="match status" value="1"/>
</dbReference>
<evidence type="ECO:0000256" key="6">
    <source>
        <dbReference type="SAM" id="Phobius"/>
    </source>
</evidence>
<dbReference type="SMART" id="SM00214">
    <property type="entry name" value="VWC"/>
    <property type="match status" value="2"/>
</dbReference>
<dbReference type="Pfam" id="PF00093">
    <property type="entry name" value="VWC"/>
    <property type="match status" value="1"/>
</dbReference>
<dbReference type="InterPro" id="IPR004094">
    <property type="entry name" value="Antistasin-like"/>
</dbReference>
<keyword evidence="4" id="KW-0722">Serine protease inhibitor</keyword>
<organism evidence="11 12">
    <name type="scientific">Dreissena polymorpha</name>
    <name type="common">Zebra mussel</name>
    <name type="synonym">Mytilus polymorpha</name>
    <dbReference type="NCBI Taxonomy" id="45954"/>
    <lineage>
        <taxon>Eukaryota</taxon>
        <taxon>Metazoa</taxon>
        <taxon>Spiralia</taxon>
        <taxon>Lophotrochozoa</taxon>
        <taxon>Mollusca</taxon>
        <taxon>Bivalvia</taxon>
        <taxon>Autobranchia</taxon>
        <taxon>Heteroconchia</taxon>
        <taxon>Euheterodonta</taxon>
        <taxon>Imparidentia</taxon>
        <taxon>Neoheterodontei</taxon>
        <taxon>Myida</taxon>
        <taxon>Dreissenoidea</taxon>
        <taxon>Dreissenidae</taxon>
        <taxon>Dreissena</taxon>
    </lineage>
</organism>
<dbReference type="Gene3D" id="4.10.40.20">
    <property type="match status" value="1"/>
</dbReference>
<keyword evidence="1" id="KW-0646">Protease inhibitor</keyword>
<dbReference type="GO" id="GO:0005576">
    <property type="term" value="C:extracellular region"/>
    <property type="evidence" value="ECO:0007669"/>
    <property type="project" value="InterPro"/>
</dbReference>
<evidence type="ECO:0000256" key="7">
    <source>
        <dbReference type="SAM" id="SignalP"/>
    </source>
</evidence>
<dbReference type="SUPFAM" id="SSF57603">
    <property type="entry name" value="FnI-like domain"/>
    <property type="match status" value="2"/>
</dbReference>
<dbReference type="GO" id="GO:0004867">
    <property type="term" value="F:serine-type endopeptidase inhibitor activity"/>
    <property type="evidence" value="ECO:0007669"/>
    <property type="project" value="UniProtKB-KW"/>
</dbReference>
<dbReference type="PROSITE" id="PS51323">
    <property type="entry name" value="IGFBP_N_2"/>
    <property type="match status" value="1"/>
</dbReference>
<accession>A0A9D4KYT0</accession>
<dbReference type="Proteomes" id="UP000828390">
    <property type="component" value="Unassembled WGS sequence"/>
</dbReference>
<dbReference type="PROSITE" id="PS50184">
    <property type="entry name" value="VWFC_2"/>
    <property type="match status" value="2"/>
</dbReference>
<protein>
    <recommendedName>
        <fullName evidence="13">Cysteine-rich motor neuron 1 protein</fullName>
    </recommendedName>
</protein>
<dbReference type="PROSITE" id="PS01208">
    <property type="entry name" value="VWFC_1"/>
    <property type="match status" value="2"/>
</dbReference>
<dbReference type="InterPro" id="IPR001007">
    <property type="entry name" value="VWF_dom"/>
</dbReference>
<evidence type="ECO:0000256" key="4">
    <source>
        <dbReference type="ARBA" id="ARBA00022900"/>
    </source>
</evidence>
<evidence type="ECO:0000313" key="12">
    <source>
        <dbReference type="Proteomes" id="UP000828390"/>
    </source>
</evidence>
<reference evidence="11" key="2">
    <citation type="submission" date="2020-11" db="EMBL/GenBank/DDBJ databases">
        <authorList>
            <person name="McCartney M.A."/>
            <person name="Auch B."/>
            <person name="Kono T."/>
            <person name="Mallez S."/>
            <person name="Becker A."/>
            <person name="Gohl D.M."/>
            <person name="Silverstein K.A.T."/>
            <person name="Koren S."/>
            <person name="Bechman K.B."/>
            <person name="Herman A."/>
            <person name="Abrahante J.E."/>
            <person name="Garbe J."/>
        </authorList>
    </citation>
    <scope>NUCLEOTIDE SEQUENCE</scope>
    <source>
        <strain evidence="11">Duluth1</strain>
        <tissue evidence="11">Whole animal</tissue>
    </source>
</reference>
<dbReference type="InterPro" id="IPR011061">
    <property type="entry name" value="Hirudin/antistatin"/>
</dbReference>
<evidence type="ECO:0000256" key="5">
    <source>
        <dbReference type="ARBA" id="ARBA00023157"/>
    </source>
</evidence>
<dbReference type="OrthoDB" id="5976811at2759"/>
<dbReference type="PROSITE" id="PS51252">
    <property type="entry name" value="ANTISTASIN"/>
    <property type="match status" value="2"/>
</dbReference>
<feature type="domain" description="VWFC" evidence="8">
    <location>
        <begin position="190"/>
        <end position="246"/>
    </location>
</feature>
<feature type="signal peptide" evidence="7">
    <location>
        <begin position="1"/>
        <end position="28"/>
    </location>
</feature>
<feature type="transmembrane region" description="Helical" evidence="6">
    <location>
        <begin position="473"/>
        <end position="496"/>
    </location>
</feature>
<proteinExistence type="predicted"/>
<evidence type="ECO:0000256" key="3">
    <source>
        <dbReference type="ARBA" id="ARBA00022737"/>
    </source>
</evidence>
<gene>
    <name evidence="11" type="ORF">DPMN_090526</name>
</gene>
<dbReference type="InterPro" id="IPR009030">
    <property type="entry name" value="Growth_fac_rcpt_cys_sf"/>
</dbReference>
<feature type="chain" id="PRO_5039503499" description="Cysteine-rich motor neuron 1 protein" evidence="7">
    <location>
        <begin position="29"/>
        <end position="603"/>
    </location>
</feature>
<dbReference type="Pfam" id="PF23334">
    <property type="entry name" value="VWC2L_2nd"/>
    <property type="match status" value="1"/>
</dbReference>
<dbReference type="SMART" id="SM00121">
    <property type="entry name" value="IB"/>
    <property type="match status" value="1"/>
</dbReference>
<dbReference type="AlphaFoldDB" id="A0A9D4KYT0"/>
<keyword evidence="3" id="KW-0677">Repeat</keyword>
<feature type="domain" description="Antistasin-like" evidence="9">
    <location>
        <begin position="346"/>
        <end position="371"/>
    </location>
</feature>
<keyword evidence="6" id="KW-0472">Membrane</keyword>
<keyword evidence="5" id="KW-1015">Disulfide bond</keyword>
<feature type="domain" description="IGFBP N-terminal" evidence="10">
    <location>
        <begin position="26"/>
        <end position="109"/>
    </location>
</feature>
<dbReference type="PANTHER" id="PTHR46439:SF1">
    <property type="entry name" value="CYSTEINE-RICH MOTOR NEURON 1 PROTEIN"/>
    <property type="match status" value="1"/>
</dbReference>
<evidence type="ECO:0000259" key="9">
    <source>
        <dbReference type="PROSITE" id="PS51252"/>
    </source>
</evidence>
<dbReference type="InterPro" id="IPR000867">
    <property type="entry name" value="IGFBP-like"/>
</dbReference>
<dbReference type="PANTHER" id="PTHR46439">
    <property type="entry name" value="CYSTEINE-RICH MOTOR NEURON 1 PROTEIN"/>
    <property type="match status" value="1"/>
</dbReference>
<evidence type="ECO:0008006" key="13">
    <source>
        <dbReference type="Google" id="ProtNLM"/>
    </source>
</evidence>
<keyword evidence="12" id="KW-1185">Reference proteome</keyword>
<sequence length="603" mass="66178">MKVATYSRLHYRSVSALLLSLIISCVFASSPAFDLCTCNILTCTIPDTCAHGLVLDQCGCCMTCARGVHESCGGGPDGPGVCGQGLLCVVGAQPGDLVTGNERGTCQVISPDCDASECDSIVTHHCPSDSVLVYNSTQEDDACCKITYECRCNMASCKIPKCFPGHTPQILRHSNHRPGSCCDLYQCTMRGCLSEGQVYKNSETWREGDCVMCQCVNGSKQCQAEMCVTTCHSPRYVPGRCCPICEAPSVYPDQSSSQCPSLAGCKVSCQTGLRKTPDGCRVCKCKPSTCVTDCPYGYMYDELGQEVCECNIPPDHCPTLNNCPKHCSHGYRISKGGCPKCRCNKCPVLTCEKGCHLGYHTDRLGCQVCECQDILWEKNCTVNMSEFHPGQSWTTADCRMCVCQTDGSVACHAINCPVQHCLVLVNKPGECCPVCLNMSLIPKDGALKIDVTETSTVGVMVRKSELVELERKYVVSLAVVGSMLIVLLLLVFLLLYCKLKHRASWSLAHTHEPFCRCPTFMGQSSMQHTYTIKPDLPDKLAYGPILVQKYQPHFLEASPKSDSDERKIFIDKENEDDTLKDLLNETNQTEIESNCKFKVWQSA</sequence>
<keyword evidence="6" id="KW-0812">Transmembrane</keyword>
<dbReference type="Gene3D" id="2.10.22.10">
    <property type="entry name" value="Antistasin, domain 1"/>
    <property type="match status" value="1"/>
</dbReference>
<keyword evidence="6" id="KW-1133">Transmembrane helix</keyword>
<evidence type="ECO:0000259" key="10">
    <source>
        <dbReference type="PROSITE" id="PS51323"/>
    </source>
</evidence>
<dbReference type="Pfam" id="PF02822">
    <property type="entry name" value="Antistasin"/>
    <property type="match status" value="3"/>
</dbReference>
<comment type="caution">
    <text evidence="11">The sequence shown here is derived from an EMBL/GenBank/DDBJ whole genome shotgun (WGS) entry which is preliminary data.</text>
</comment>
<reference evidence="11" key="1">
    <citation type="journal article" date="2019" name="bioRxiv">
        <title>The Genome of the Zebra Mussel, Dreissena polymorpha: A Resource for Invasive Species Research.</title>
        <authorList>
            <person name="McCartney M.A."/>
            <person name="Auch B."/>
            <person name="Kono T."/>
            <person name="Mallez S."/>
            <person name="Zhang Y."/>
            <person name="Obille A."/>
            <person name="Becker A."/>
            <person name="Abrahante J.E."/>
            <person name="Garbe J."/>
            <person name="Badalamenti J.P."/>
            <person name="Herman A."/>
            <person name="Mangelson H."/>
            <person name="Liachko I."/>
            <person name="Sullivan S."/>
            <person name="Sone E.D."/>
            <person name="Koren S."/>
            <person name="Silverstein K.A.T."/>
            <person name="Beckman K.B."/>
            <person name="Gohl D.M."/>
        </authorList>
    </citation>
    <scope>NUCLEOTIDE SEQUENCE</scope>
    <source>
        <strain evidence="11">Duluth1</strain>
        <tissue evidence="11">Whole animal</tissue>
    </source>
</reference>
<evidence type="ECO:0000259" key="8">
    <source>
        <dbReference type="PROSITE" id="PS50184"/>
    </source>
</evidence>
<dbReference type="EMBL" id="JAIWYP010000003">
    <property type="protein sequence ID" value="KAH3848169.1"/>
    <property type="molecule type" value="Genomic_DNA"/>
</dbReference>
<evidence type="ECO:0000313" key="11">
    <source>
        <dbReference type="EMBL" id="KAH3848169.1"/>
    </source>
</evidence>
<name>A0A9D4KYT0_DREPO</name>
<dbReference type="Gene3D" id="6.20.200.20">
    <property type="match status" value="2"/>
</dbReference>
<evidence type="ECO:0000256" key="2">
    <source>
        <dbReference type="ARBA" id="ARBA00022729"/>
    </source>
</evidence>
<dbReference type="SUPFAM" id="SSF57184">
    <property type="entry name" value="Growth factor receptor domain"/>
    <property type="match status" value="1"/>
</dbReference>
<keyword evidence="2 7" id="KW-0732">Signal</keyword>
<dbReference type="PROSITE" id="PS51257">
    <property type="entry name" value="PROKAR_LIPOPROTEIN"/>
    <property type="match status" value="1"/>
</dbReference>